<dbReference type="Proteomes" id="UP000886998">
    <property type="component" value="Unassembled WGS sequence"/>
</dbReference>
<dbReference type="EMBL" id="BMAV01020321">
    <property type="protein sequence ID" value="GFY73737.1"/>
    <property type="molecule type" value="Genomic_DNA"/>
</dbReference>
<dbReference type="AlphaFoldDB" id="A0A8X6YKN2"/>
<organism evidence="1 2">
    <name type="scientific">Trichonephila inaurata madagascariensis</name>
    <dbReference type="NCBI Taxonomy" id="2747483"/>
    <lineage>
        <taxon>Eukaryota</taxon>
        <taxon>Metazoa</taxon>
        <taxon>Ecdysozoa</taxon>
        <taxon>Arthropoda</taxon>
        <taxon>Chelicerata</taxon>
        <taxon>Arachnida</taxon>
        <taxon>Araneae</taxon>
        <taxon>Araneomorphae</taxon>
        <taxon>Entelegynae</taxon>
        <taxon>Araneoidea</taxon>
        <taxon>Nephilidae</taxon>
        <taxon>Trichonephila</taxon>
        <taxon>Trichonephila inaurata</taxon>
    </lineage>
</organism>
<evidence type="ECO:0000313" key="1">
    <source>
        <dbReference type="EMBL" id="GFY73737.1"/>
    </source>
</evidence>
<proteinExistence type="predicted"/>
<reference evidence="1" key="1">
    <citation type="submission" date="2020-08" db="EMBL/GenBank/DDBJ databases">
        <title>Multicomponent nature underlies the extraordinary mechanical properties of spider dragline silk.</title>
        <authorList>
            <person name="Kono N."/>
            <person name="Nakamura H."/>
            <person name="Mori M."/>
            <person name="Yoshida Y."/>
            <person name="Ohtoshi R."/>
            <person name="Malay A.D."/>
            <person name="Moran D.A.P."/>
            <person name="Tomita M."/>
            <person name="Numata K."/>
            <person name="Arakawa K."/>
        </authorList>
    </citation>
    <scope>NUCLEOTIDE SEQUENCE</scope>
</reference>
<sequence>MKRAHENGWNSQVITRNMELFSADKKCEISRKSPDIRVQMFVPQLTGCGSSVICHGGQSGVTTKKWNPTFILKARLSNIHCLKIVFFLGHKDVDANSFQRI</sequence>
<protein>
    <submittedName>
        <fullName evidence="1">Uncharacterized protein</fullName>
    </submittedName>
</protein>
<gene>
    <name evidence="1" type="ORF">TNIN_71641</name>
</gene>
<evidence type="ECO:0000313" key="2">
    <source>
        <dbReference type="Proteomes" id="UP000886998"/>
    </source>
</evidence>
<name>A0A8X6YKN2_9ARAC</name>
<keyword evidence="2" id="KW-1185">Reference proteome</keyword>
<comment type="caution">
    <text evidence="1">The sequence shown here is derived from an EMBL/GenBank/DDBJ whole genome shotgun (WGS) entry which is preliminary data.</text>
</comment>
<accession>A0A8X6YKN2</accession>